<gene>
    <name evidence="3" type="ORF">cubi_01243</name>
</gene>
<dbReference type="VEuPathDB" id="CryptoDB:cubi_01243"/>
<sequence length="179" mass="19820">MLRLFGFQLVISSLLLFSLYNPRETLYHSGFDLTEVSFIKVKSPCCSALKRIRNRICCCCCCSSSSCNSDSEDEQSSGEDLPQEPNQPVILLKSEAFDPDNIPPKPSYPAPKPPMGTIEQSPPTFPEPPSPEELESMRSPTPDPKLLSSLPQLPPPPPPVLPKPNKSKVRRVLRGQKCN</sequence>
<reference evidence="3 4" key="1">
    <citation type="submission" date="2016-10" db="EMBL/GenBank/DDBJ databases">
        <title>Reductive evolution of mitochondrial metabolism and differential evolution of invasion-related proteins in Cryptosporidium.</title>
        <authorList>
            <person name="Liu S."/>
            <person name="Roellig D.M."/>
            <person name="Guo Y."/>
            <person name="Li N."/>
            <person name="Frace M.A."/>
            <person name="Tang K."/>
            <person name="Zhang L."/>
            <person name="Feng Y."/>
            <person name="Xiao L."/>
        </authorList>
    </citation>
    <scope>NUCLEOTIDE SEQUENCE [LARGE SCALE GENOMIC DNA]</scope>
    <source>
        <strain evidence="3">39726</strain>
    </source>
</reference>
<protein>
    <submittedName>
        <fullName evidence="3">Uncharacterized protein</fullName>
    </submittedName>
</protein>
<keyword evidence="4" id="KW-1185">Reference proteome</keyword>
<feature type="region of interest" description="Disordered" evidence="1">
    <location>
        <begin position="72"/>
        <end position="179"/>
    </location>
</feature>
<organism evidence="3 4">
    <name type="scientific">Cryptosporidium ubiquitum</name>
    <dbReference type="NCBI Taxonomy" id="857276"/>
    <lineage>
        <taxon>Eukaryota</taxon>
        <taxon>Sar</taxon>
        <taxon>Alveolata</taxon>
        <taxon>Apicomplexa</taxon>
        <taxon>Conoidasida</taxon>
        <taxon>Coccidia</taxon>
        <taxon>Eucoccidiorida</taxon>
        <taxon>Eimeriorina</taxon>
        <taxon>Cryptosporidiidae</taxon>
        <taxon>Cryptosporidium</taxon>
    </lineage>
</organism>
<proteinExistence type="predicted"/>
<feature type="signal peptide" evidence="2">
    <location>
        <begin position="1"/>
        <end position="25"/>
    </location>
</feature>
<feature type="compositionally biased region" description="Basic residues" evidence="1">
    <location>
        <begin position="165"/>
        <end position="179"/>
    </location>
</feature>
<keyword evidence="2" id="KW-0732">Signal</keyword>
<dbReference type="AlphaFoldDB" id="A0A1J4M9L2"/>
<evidence type="ECO:0000256" key="2">
    <source>
        <dbReference type="SAM" id="SignalP"/>
    </source>
</evidence>
<comment type="caution">
    <text evidence="3">The sequence shown here is derived from an EMBL/GenBank/DDBJ whole genome shotgun (WGS) entry which is preliminary data.</text>
</comment>
<evidence type="ECO:0000313" key="4">
    <source>
        <dbReference type="Proteomes" id="UP000186176"/>
    </source>
</evidence>
<dbReference type="EMBL" id="LRBP01000036">
    <property type="protein sequence ID" value="OII70902.1"/>
    <property type="molecule type" value="Genomic_DNA"/>
</dbReference>
<feature type="compositionally biased region" description="Pro residues" evidence="1">
    <location>
        <begin position="101"/>
        <end position="114"/>
    </location>
</feature>
<dbReference type="RefSeq" id="XP_028873009.1">
    <property type="nucleotide sequence ID" value="XM_029018255.1"/>
</dbReference>
<evidence type="ECO:0000313" key="3">
    <source>
        <dbReference type="EMBL" id="OII70902.1"/>
    </source>
</evidence>
<feature type="compositionally biased region" description="Pro residues" evidence="1">
    <location>
        <begin position="152"/>
        <end position="162"/>
    </location>
</feature>
<dbReference type="GeneID" id="39978034"/>
<feature type="chain" id="PRO_5013063053" evidence="2">
    <location>
        <begin position="26"/>
        <end position="179"/>
    </location>
</feature>
<dbReference type="Proteomes" id="UP000186176">
    <property type="component" value="Unassembled WGS sequence"/>
</dbReference>
<accession>A0A1J4M9L2</accession>
<evidence type="ECO:0000256" key="1">
    <source>
        <dbReference type="SAM" id="MobiDB-lite"/>
    </source>
</evidence>
<feature type="compositionally biased region" description="Low complexity" evidence="1">
    <location>
        <begin position="137"/>
        <end position="151"/>
    </location>
</feature>
<name>A0A1J4M9L2_9CRYT</name>